<sequence>MFPSSATRNSGRHSTLYEASVGGDGGRAAMRKTRRGKSFASFDFSLFFHFFNPSPRKKQAHRPPLHHHTPLVPWIIRAAMTKRESERSDPDPASSAGRLLRALGISAVSTSSCRRPGPDAGLAPPFNDHRGDDIELDDFACRRRHRAAHEEYTENHTRSSTGSAFTRPPHRRSSSVTSLESAASTSSTSSTSSLWSLFAPFSRDADTARQKAPREVRRQDAAHQVWRDYW</sequence>
<feature type="compositionally biased region" description="Polar residues" evidence="1">
    <location>
        <begin position="1"/>
        <end position="13"/>
    </location>
</feature>
<feature type="region of interest" description="Disordered" evidence="1">
    <location>
        <begin position="150"/>
        <end position="190"/>
    </location>
</feature>
<protein>
    <submittedName>
        <fullName evidence="2">Uncharacterized protein</fullName>
    </submittedName>
</protein>
<dbReference type="Proteomes" id="UP000813385">
    <property type="component" value="Unassembled WGS sequence"/>
</dbReference>
<accession>A0A8K0X1W2</accession>
<evidence type="ECO:0000313" key="3">
    <source>
        <dbReference type="Proteomes" id="UP000813385"/>
    </source>
</evidence>
<organism evidence="2 3">
    <name type="scientific">Plectosphaerella cucumerina</name>
    <dbReference type="NCBI Taxonomy" id="40658"/>
    <lineage>
        <taxon>Eukaryota</taxon>
        <taxon>Fungi</taxon>
        <taxon>Dikarya</taxon>
        <taxon>Ascomycota</taxon>
        <taxon>Pezizomycotina</taxon>
        <taxon>Sordariomycetes</taxon>
        <taxon>Hypocreomycetidae</taxon>
        <taxon>Glomerellales</taxon>
        <taxon>Plectosphaerellaceae</taxon>
        <taxon>Plectosphaerella</taxon>
    </lineage>
</organism>
<proteinExistence type="predicted"/>
<evidence type="ECO:0000313" key="2">
    <source>
        <dbReference type="EMBL" id="KAH7358626.1"/>
    </source>
</evidence>
<gene>
    <name evidence="2" type="ORF">B0T11DRAFT_106229</name>
</gene>
<feature type="region of interest" description="Disordered" evidence="1">
    <location>
        <begin position="1"/>
        <end position="29"/>
    </location>
</feature>
<dbReference type="EMBL" id="JAGPXD010000004">
    <property type="protein sequence ID" value="KAH7358626.1"/>
    <property type="molecule type" value="Genomic_DNA"/>
</dbReference>
<comment type="caution">
    <text evidence="2">The sequence shown here is derived from an EMBL/GenBank/DDBJ whole genome shotgun (WGS) entry which is preliminary data.</text>
</comment>
<keyword evidence="3" id="KW-1185">Reference proteome</keyword>
<evidence type="ECO:0000256" key="1">
    <source>
        <dbReference type="SAM" id="MobiDB-lite"/>
    </source>
</evidence>
<feature type="compositionally biased region" description="Low complexity" evidence="1">
    <location>
        <begin position="174"/>
        <end position="190"/>
    </location>
</feature>
<reference evidence="2" key="1">
    <citation type="journal article" date="2021" name="Nat. Commun.">
        <title>Genetic determinants of endophytism in the Arabidopsis root mycobiome.</title>
        <authorList>
            <person name="Mesny F."/>
            <person name="Miyauchi S."/>
            <person name="Thiergart T."/>
            <person name="Pickel B."/>
            <person name="Atanasova L."/>
            <person name="Karlsson M."/>
            <person name="Huettel B."/>
            <person name="Barry K.W."/>
            <person name="Haridas S."/>
            <person name="Chen C."/>
            <person name="Bauer D."/>
            <person name="Andreopoulos W."/>
            <person name="Pangilinan J."/>
            <person name="LaButti K."/>
            <person name="Riley R."/>
            <person name="Lipzen A."/>
            <person name="Clum A."/>
            <person name="Drula E."/>
            <person name="Henrissat B."/>
            <person name="Kohler A."/>
            <person name="Grigoriev I.V."/>
            <person name="Martin F.M."/>
            <person name="Hacquard S."/>
        </authorList>
    </citation>
    <scope>NUCLEOTIDE SEQUENCE</scope>
    <source>
        <strain evidence="2">MPI-CAGE-AT-0016</strain>
    </source>
</reference>
<feature type="region of interest" description="Disordered" evidence="1">
    <location>
        <begin position="110"/>
        <end position="129"/>
    </location>
</feature>
<dbReference type="AlphaFoldDB" id="A0A8K0X1W2"/>
<name>A0A8K0X1W2_9PEZI</name>